<sequence length="407" mass="45686">MRGFTLLSDTIFWQHVFDVERALKWYTAVLGLTRDEKQSYEGVHMLSVPLQDHVKIALTRSGFENPRTHGILDIQTSDVLEAHRVLKIKGADVEKVQNPAGNYHEFHVRDPEGYMIKIHGFIKNEELKNNQMNAETTVPRAKVYQSKDSIHIPVGVDLKAAAEWYMTCLELQGPLPSLDDASCTLAAPAGREPATVTLWRTEPSVGPIRMERRARNKTLTAITFNVHDIRKLQSALQETTGRHYAVNGSCAQEFQRMEFEDPYCNAFAALQEPDGWAEKIGRKKDAPFLDWTRIPVPAPFDRLVETGTWYGTYVTGKKASIMEEEEKCGVEGGIQLVLTDDGSQLHFERDGMTIPFVYIRTNDLAAMHRQLLEGGATIAKYTPNGADMMGKLIFVDPNDSHVGVAQA</sequence>
<dbReference type="InterPro" id="IPR004360">
    <property type="entry name" value="Glyas_Fos-R_dOase_dom"/>
</dbReference>
<evidence type="ECO:0000259" key="1">
    <source>
        <dbReference type="PROSITE" id="PS51819"/>
    </source>
</evidence>
<dbReference type="PROSITE" id="PS51819">
    <property type="entry name" value="VOC"/>
    <property type="match status" value="1"/>
</dbReference>
<dbReference type="Proteomes" id="UP000730618">
    <property type="component" value="Unassembled WGS sequence"/>
</dbReference>
<comment type="caution">
    <text evidence="2">The sequence shown here is derived from an EMBL/GenBank/DDBJ whole genome shotgun (WGS) entry which is preliminary data.</text>
</comment>
<dbReference type="InterPro" id="IPR037523">
    <property type="entry name" value="VOC_core"/>
</dbReference>
<dbReference type="EMBL" id="CAJVCE010000041">
    <property type="protein sequence ID" value="CAG7658270.1"/>
    <property type="molecule type" value="Genomic_DNA"/>
</dbReference>
<keyword evidence="3" id="KW-1185">Reference proteome</keyword>
<dbReference type="RefSeq" id="WP_218103134.1">
    <property type="nucleotide sequence ID" value="NZ_CAJVCE010000041.1"/>
</dbReference>
<evidence type="ECO:0000313" key="2">
    <source>
        <dbReference type="EMBL" id="CAG7658270.1"/>
    </source>
</evidence>
<name>A0ABM8VTW3_9BACL</name>
<dbReference type="CDD" id="cd06587">
    <property type="entry name" value="VOC"/>
    <property type="match status" value="1"/>
</dbReference>
<accession>A0ABM8VTW3</accession>
<organism evidence="2 3">
    <name type="scientific">Paenibacillus allorhizosphaerae</name>
    <dbReference type="NCBI Taxonomy" id="2849866"/>
    <lineage>
        <taxon>Bacteria</taxon>
        <taxon>Bacillati</taxon>
        <taxon>Bacillota</taxon>
        <taxon>Bacilli</taxon>
        <taxon>Bacillales</taxon>
        <taxon>Paenibacillaceae</taxon>
        <taxon>Paenibacillus</taxon>
    </lineage>
</organism>
<evidence type="ECO:0000313" key="3">
    <source>
        <dbReference type="Proteomes" id="UP000730618"/>
    </source>
</evidence>
<protein>
    <recommendedName>
        <fullName evidence="1">VOC domain-containing protein</fullName>
    </recommendedName>
</protein>
<proteinExistence type="predicted"/>
<gene>
    <name evidence="2" type="ORF">PAECIP111802_07001</name>
</gene>
<dbReference type="Pfam" id="PF00903">
    <property type="entry name" value="Glyoxalase"/>
    <property type="match status" value="1"/>
</dbReference>
<feature type="domain" description="VOC" evidence="1">
    <location>
        <begin position="5"/>
        <end position="121"/>
    </location>
</feature>
<reference evidence="2 3" key="1">
    <citation type="submission" date="2021-06" db="EMBL/GenBank/DDBJ databases">
        <authorList>
            <person name="Criscuolo A."/>
        </authorList>
    </citation>
    <scope>NUCLEOTIDE SEQUENCE [LARGE SCALE GENOMIC DNA]</scope>
    <source>
        <strain evidence="3">CIP 111802</strain>
    </source>
</reference>